<dbReference type="Pfam" id="PF08303">
    <property type="entry name" value="tRNA_lig_kinase"/>
    <property type="match status" value="1"/>
</dbReference>
<keyword evidence="7" id="KW-0255">Endonuclease</keyword>
<dbReference type="GO" id="GO:0008081">
    <property type="term" value="F:phosphoric diester hydrolase activity"/>
    <property type="evidence" value="ECO:0007669"/>
    <property type="project" value="InterPro"/>
</dbReference>
<dbReference type="EC" id="6.5.1.3" evidence="1 16"/>
<evidence type="ECO:0000256" key="10">
    <source>
        <dbReference type="ARBA" id="ARBA00022840"/>
    </source>
</evidence>
<feature type="region of interest" description="Disordered" evidence="18">
    <location>
        <begin position="153"/>
        <end position="194"/>
    </location>
</feature>
<keyword evidence="9" id="KW-0378">Hydrolase</keyword>
<dbReference type="GO" id="GO:0005634">
    <property type="term" value="C:nucleus"/>
    <property type="evidence" value="ECO:0007669"/>
    <property type="project" value="TreeGrafter"/>
</dbReference>
<feature type="domain" description="tRNA ligase phosphodiesterase" evidence="19">
    <location>
        <begin position="601"/>
        <end position="801"/>
    </location>
</feature>
<evidence type="ECO:0000259" key="19">
    <source>
        <dbReference type="Pfam" id="PF08302"/>
    </source>
</evidence>
<evidence type="ECO:0000256" key="11">
    <source>
        <dbReference type="ARBA" id="ARBA00023268"/>
    </source>
</evidence>
<dbReference type="GeneID" id="2911332"/>
<evidence type="ECO:0000256" key="8">
    <source>
        <dbReference type="ARBA" id="ARBA00022777"/>
    </source>
</evidence>
<dbReference type="KEGG" id="yli:2911332"/>
<keyword evidence="8" id="KW-0418">Kinase</keyword>
<comment type="catalytic activity">
    <reaction evidence="12 16">
        <text>ATP + (ribonucleotide)n-3'-hydroxyl + 5'-phospho-(ribonucleotide)m = (ribonucleotide)n+m + AMP + diphosphate.</text>
        <dbReference type="EC" id="6.5.1.3"/>
    </reaction>
</comment>
<evidence type="ECO:0000259" key="20">
    <source>
        <dbReference type="Pfam" id="PF08303"/>
    </source>
</evidence>
<feature type="domain" description="T4 RNA ligase 1-like N-terminal" evidence="21">
    <location>
        <begin position="83"/>
        <end position="339"/>
    </location>
</feature>
<dbReference type="GO" id="GO:0004519">
    <property type="term" value="F:endonuclease activity"/>
    <property type="evidence" value="ECO:0007669"/>
    <property type="project" value="UniProtKB-KW"/>
</dbReference>
<feature type="active site" description="N6-AMP-lysine intermediate" evidence="17">
    <location>
        <position position="128"/>
    </location>
</feature>
<proteinExistence type="inferred from homology"/>
<keyword evidence="10" id="KW-0067">ATP-binding</keyword>
<keyword evidence="4 16" id="KW-0819">tRNA processing</keyword>
<dbReference type="RefSeq" id="XP_502839.2">
    <property type="nucleotide sequence ID" value="XM_502839.2"/>
</dbReference>
<reference evidence="22 23" key="1">
    <citation type="journal article" date="2016" name="PLoS ONE">
        <title>Sequence Assembly of Yarrowia lipolytica Strain W29/CLIB89 Shows Transposable Element Diversity.</title>
        <authorList>
            <person name="Magnan C."/>
            <person name="Yu J."/>
            <person name="Chang I."/>
            <person name="Jahn E."/>
            <person name="Kanomata Y."/>
            <person name="Wu J."/>
            <person name="Zeller M."/>
            <person name="Oakes M."/>
            <person name="Baldi P."/>
            <person name="Sandmeyer S."/>
        </authorList>
    </citation>
    <scope>NUCLEOTIDE SEQUENCE [LARGE SCALE GENOMIC DNA]</scope>
    <source>
        <strain evidence="23">CLIB89(W29)</strain>
    </source>
</reference>
<dbReference type="GO" id="GO:0003972">
    <property type="term" value="F:RNA ligase (ATP) activity"/>
    <property type="evidence" value="ECO:0007669"/>
    <property type="project" value="UniProtKB-UniRule"/>
</dbReference>
<dbReference type="eggNOG" id="ENOG502QQB9">
    <property type="taxonomic scope" value="Eukaryota"/>
</dbReference>
<protein>
    <recommendedName>
        <fullName evidence="15 16">tRNA ligase</fullName>
        <ecNumber evidence="1 16">6.5.1.3</ecNumber>
    </recommendedName>
</protein>
<dbReference type="Gene3D" id="3.40.50.300">
    <property type="entry name" value="P-loop containing nucleotide triphosphate hydrolases"/>
    <property type="match status" value="1"/>
</dbReference>
<evidence type="ECO:0000313" key="22">
    <source>
        <dbReference type="EMBL" id="AOW04084.1"/>
    </source>
</evidence>
<evidence type="ECO:0000259" key="21">
    <source>
        <dbReference type="Pfam" id="PF09511"/>
    </source>
</evidence>
<evidence type="ECO:0000256" key="3">
    <source>
        <dbReference type="ARBA" id="ARBA00022679"/>
    </source>
</evidence>
<dbReference type="Proteomes" id="UP000182444">
    <property type="component" value="Chromosome 1D"/>
</dbReference>
<sequence>MTVKLPFSKIDSEEFAEAVQLELLDRLEAASQQTGKGKARKRNYVIWSNSGKMEADEQGREITGWKFNEWDYGKPKIVLASQSRGLFTRDNKIVVRGYDKFFNIGEVATTKWDWIESNVRGPFEVTQKENGCILFFSGLEDGTLLVCSKHSTGPVNTGDKSESPEVEPLDQASSQDLSEVNMSSASRDKGGSRSHSFAGLLHLKRHLKAKDLTLRDLALTLHELNATAVAELCDDEFEEHVLAYSAEEAGIYLHGLNLNTPTFSTYPSSRVREFAETFGLRHVKTLDFESISDLKKFLTLCDETGQYESKDIEGFVVRGKTGNSSSDFFFKYKFDEPYLMYRGWREVTRKLINKGRAEVHVTKHVHITNQYLDFVEPILAADKARADKFLDGHGIIGLRDEFLHHLGKSGKELSLQEDLGNLTLHDQVQHIVILPIATIGCGKTTVSLALHSLFGWHHIQSDNIKGTGVGRKMVQECCRIIRDGDKEKKSQVIILDRNNSNLIERKQLFDEFDRLKCNPIFVCMSFVDGDDQVREKLARDRVLKRGENHQSIKVETMGMTRVDQIMRDRCKKMQGVNKAKEPDSRFDLVIECAVAANVTWQNLETVAKEMSKEYEWTVPKLPSREEYEAAFAAALNYAPTVSNLKKPQKLKPQYVAVAVCGVNEVLSKLGSPFLAQLTRDGRVQEEFHVTLAHVAEKKNNNYHKLLSEYVAKLLPHLESGVNPIEKVKFQIHVPRAIWNGRVFALEVDSVQGPQDETLLASIDHTSLDKFLHVTIGTAEEAIRPMESGPMVQKWVEGEREGMEAVDLDVTLHGHLSAFV</sequence>
<dbReference type="PANTHER" id="PTHR32004:SF1">
    <property type="entry name" value="TRNA LIGASE"/>
    <property type="match status" value="1"/>
</dbReference>
<evidence type="ECO:0000256" key="13">
    <source>
        <dbReference type="ARBA" id="ARBA00055002"/>
    </source>
</evidence>
<evidence type="ECO:0000256" key="2">
    <source>
        <dbReference type="ARBA" id="ARBA00022598"/>
    </source>
</evidence>
<evidence type="ECO:0000256" key="5">
    <source>
        <dbReference type="ARBA" id="ARBA00022722"/>
    </source>
</evidence>
<evidence type="ECO:0000256" key="15">
    <source>
        <dbReference type="ARBA" id="ARBA00073988"/>
    </source>
</evidence>
<dbReference type="VEuPathDB" id="FungiDB:YALI0_D14916g"/>
<comment type="similarity">
    <text evidence="14 16">Belongs to the TRL1 family.</text>
</comment>
<keyword evidence="2 16" id="KW-0436">Ligase</keyword>
<name>A0A1D8NEM8_YARLL</name>
<dbReference type="Pfam" id="PF09511">
    <property type="entry name" value="RNA_lig_T4_1"/>
    <property type="match status" value="1"/>
</dbReference>
<gene>
    <name evidence="22" type="ORF">YALI1_D18167g</name>
</gene>
<accession>A0A1D8NEM8</accession>
<comment type="function">
    <text evidence="13">One of the two proteins required for the splicing of precursor tRNA molecules containing introns. The ligation activity requires three enzymatic activities: phosphorylation of the 5' terminus of the 3' half-tRNA in the presence of ATP, opening of the 2'3'-cyclic phosphodiester bond of the 5' half-tRNA leaving a 2'-phosphomonoester and ligation of the two tRNA halves in an ATP-dependent reaction.</text>
</comment>
<dbReference type="GO" id="GO:0051730">
    <property type="term" value="F:GTP-dependent polyribonucleotide 5'-hydroxyl-kinase activity"/>
    <property type="evidence" value="ECO:0007669"/>
    <property type="project" value="InterPro"/>
</dbReference>
<evidence type="ECO:0000256" key="6">
    <source>
        <dbReference type="ARBA" id="ARBA00022741"/>
    </source>
</evidence>
<feature type="domain" description="tRNA ligase kinase" evidence="20">
    <location>
        <begin position="432"/>
        <end position="594"/>
    </location>
</feature>
<evidence type="ECO:0000256" key="7">
    <source>
        <dbReference type="ARBA" id="ARBA00022759"/>
    </source>
</evidence>
<organism evidence="22 23">
    <name type="scientific">Yarrowia lipolytica</name>
    <name type="common">Candida lipolytica</name>
    <dbReference type="NCBI Taxonomy" id="4952"/>
    <lineage>
        <taxon>Eukaryota</taxon>
        <taxon>Fungi</taxon>
        <taxon>Dikarya</taxon>
        <taxon>Ascomycota</taxon>
        <taxon>Saccharomycotina</taxon>
        <taxon>Dipodascomycetes</taxon>
        <taxon>Dipodascales</taxon>
        <taxon>Dipodascales incertae sedis</taxon>
        <taxon>Yarrowia</taxon>
    </lineage>
</organism>
<dbReference type="PIRSF" id="PIRSF019634">
    <property type="entry name" value="tRNA_lig_yeast"/>
    <property type="match status" value="1"/>
</dbReference>
<evidence type="ECO:0000256" key="12">
    <source>
        <dbReference type="ARBA" id="ARBA00034038"/>
    </source>
</evidence>
<evidence type="ECO:0000256" key="9">
    <source>
        <dbReference type="ARBA" id="ARBA00022801"/>
    </source>
</evidence>
<dbReference type="OrthoDB" id="276239at2759"/>
<dbReference type="InterPro" id="IPR015965">
    <property type="entry name" value="tRNA_lig_PDEase"/>
</dbReference>
<evidence type="ECO:0000256" key="16">
    <source>
        <dbReference type="PIRNR" id="PIRNR019634"/>
    </source>
</evidence>
<dbReference type="PANTHER" id="PTHR32004">
    <property type="entry name" value="TRNA LIGASE"/>
    <property type="match status" value="1"/>
</dbReference>
<dbReference type="FunFam" id="3.40.50.300:FF:001934">
    <property type="entry name" value="tRNA ligase"/>
    <property type="match status" value="1"/>
</dbReference>
<dbReference type="GO" id="GO:0006388">
    <property type="term" value="P:tRNA splicing, via endonucleolytic cleavage and ligation"/>
    <property type="evidence" value="ECO:0007669"/>
    <property type="project" value="UniProtKB-UniRule"/>
</dbReference>
<dbReference type="AlphaFoldDB" id="A0A1D8NEM8"/>
<dbReference type="VEuPathDB" id="FungiDB:YALI1_D18167g"/>
<dbReference type="InterPro" id="IPR019039">
    <property type="entry name" value="T4-Rnl1-like_N"/>
</dbReference>
<keyword evidence="3" id="KW-0808">Transferase</keyword>
<keyword evidence="11" id="KW-0511">Multifunctional enzyme</keyword>
<dbReference type="SUPFAM" id="SSF52540">
    <property type="entry name" value="P-loop containing nucleoside triphosphate hydrolases"/>
    <property type="match status" value="1"/>
</dbReference>
<dbReference type="EMBL" id="CP017556">
    <property type="protein sequence ID" value="AOW04084.1"/>
    <property type="molecule type" value="Genomic_DNA"/>
</dbReference>
<keyword evidence="5" id="KW-0540">Nuclease</keyword>
<feature type="compositionally biased region" description="Polar residues" evidence="18">
    <location>
        <begin position="171"/>
        <end position="185"/>
    </location>
</feature>
<dbReference type="Pfam" id="PF08302">
    <property type="entry name" value="tRNA_lig_CPD"/>
    <property type="match status" value="1"/>
</dbReference>
<dbReference type="InterPro" id="IPR012387">
    <property type="entry name" value="Trl1_fun"/>
</dbReference>
<evidence type="ECO:0000256" key="18">
    <source>
        <dbReference type="SAM" id="MobiDB-lite"/>
    </source>
</evidence>
<dbReference type="InterPro" id="IPR015966">
    <property type="entry name" value="tRNA_lig_kin_fungi"/>
</dbReference>
<dbReference type="InterPro" id="IPR027417">
    <property type="entry name" value="P-loop_NTPase"/>
</dbReference>
<keyword evidence="6" id="KW-0547">Nucleotide-binding</keyword>
<evidence type="ECO:0000256" key="14">
    <source>
        <dbReference type="ARBA" id="ARBA00061627"/>
    </source>
</evidence>
<evidence type="ECO:0000313" key="23">
    <source>
        <dbReference type="Proteomes" id="UP000182444"/>
    </source>
</evidence>
<evidence type="ECO:0000256" key="4">
    <source>
        <dbReference type="ARBA" id="ARBA00022694"/>
    </source>
</evidence>
<evidence type="ECO:0000256" key="1">
    <source>
        <dbReference type="ARBA" id="ARBA00012724"/>
    </source>
</evidence>
<dbReference type="GO" id="GO:0005524">
    <property type="term" value="F:ATP binding"/>
    <property type="evidence" value="ECO:0007669"/>
    <property type="project" value="UniProtKB-UniRule"/>
</dbReference>
<evidence type="ECO:0000256" key="17">
    <source>
        <dbReference type="PIRSR" id="PIRSR019634-50"/>
    </source>
</evidence>